<accession>A0A8X6P3U0</accession>
<dbReference type="Proteomes" id="UP000887013">
    <property type="component" value="Unassembled WGS sequence"/>
</dbReference>
<keyword evidence="3" id="KW-1185">Reference proteome</keyword>
<dbReference type="EMBL" id="BMAW01065315">
    <property type="protein sequence ID" value="GFT49870.1"/>
    <property type="molecule type" value="Genomic_DNA"/>
</dbReference>
<comment type="caution">
    <text evidence="1">The sequence shown here is derived from an EMBL/GenBank/DDBJ whole genome shotgun (WGS) entry which is preliminary data.</text>
</comment>
<evidence type="ECO:0000313" key="3">
    <source>
        <dbReference type="Proteomes" id="UP000887013"/>
    </source>
</evidence>
<evidence type="ECO:0000313" key="1">
    <source>
        <dbReference type="EMBL" id="GFT49870.1"/>
    </source>
</evidence>
<protein>
    <submittedName>
        <fullName evidence="1">Uncharacterized protein</fullName>
    </submittedName>
</protein>
<organism evidence="1 3">
    <name type="scientific">Nephila pilipes</name>
    <name type="common">Giant wood spider</name>
    <name type="synonym">Nephila maculata</name>
    <dbReference type="NCBI Taxonomy" id="299642"/>
    <lineage>
        <taxon>Eukaryota</taxon>
        <taxon>Metazoa</taxon>
        <taxon>Ecdysozoa</taxon>
        <taxon>Arthropoda</taxon>
        <taxon>Chelicerata</taxon>
        <taxon>Arachnida</taxon>
        <taxon>Araneae</taxon>
        <taxon>Araneomorphae</taxon>
        <taxon>Entelegynae</taxon>
        <taxon>Araneoidea</taxon>
        <taxon>Nephilidae</taxon>
        <taxon>Nephila</taxon>
    </lineage>
</organism>
<sequence>MLTYFFRDTSLRRRLCCVLRTVTTTLNVLWDHFAEGRESECRTCWRDSLAANDGGVVPDMLSNSSPRVNEHLPCRNLQTLSILQCNQNKMCRAVLEGRVGIGPRTVIWGSLHRTTEH</sequence>
<name>A0A8X6P3U0_NEPPI</name>
<dbReference type="EMBL" id="BMAW01079987">
    <property type="protein sequence ID" value="GFU17618.1"/>
    <property type="molecule type" value="Genomic_DNA"/>
</dbReference>
<reference evidence="1" key="1">
    <citation type="submission" date="2020-08" db="EMBL/GenBank/DDBJ databases">
        <title>Multicomponent nature underlies the extraordinary mechanical properties of spider dragline silk.</title>
        <authorList>
            <person name="Kono N."/>
            <person name="Nakamura H."/>
            <person name="Mori M."/>
            <person name="Yoshida Y."/>
            <person name="Ohtoshi R."/>
            <person name="Malay A.D."/>
            <person name="Moran D.A.P."/>
            <person name="Tomita M."/>
            <person name="Numata K."/>
            <person name="Arakawa K."/>
        </authorList>
    </citation>
    <scope>NUCLEOTIDE SEQUENCE</scope>
</reference>
<evidence type="ECO:0000313" key="2">
    <source>
        <dbReference type="EMBL" id="GFU17618.1"/>
    </source>
</evidence>
<dbReference type="AlphaFoldDB" id="A0A8X6P3U0"/>
<gene>
    <name evidence="1" type="ORF">NPIL_277671</name>
    <name evidence="2" type="ORF">NPIL_409801</name>
</gene>
<proteinExistence type="predicted"/>